<comment type="caution">
    <text evidence="2">The sequence shown here is derived from an EMBL/GenBank/DDBJ whole genome shotgun (WGS) entry which is preliminary data.</text>
</comment>
<keyword evidence="3" id="KW-1185">Reference proteome</keyword>
<feature type="region of interest" description="Disordered" evidence="1">
    <location>
        <begin position="297"/>
        <end position="328"/>
    </location>
</feature>
<dbReference type="Proteomes" id="UP001363151">
    <property type="component" value="Unassembled WGS sequence"/>
</dbReference>
<feature type="compositionally biased region" description="Polar residues" evidence="1">
    <location>
        <begin position="414"/>
        <end position="427"/>
    </location>
</feature>
<dbReference type="EMBL" id="JBBJCI010000019">
    <property type="protein sequence ID" value="KAK7254747.1"/>
    <property type="molecule type" value="Genomic_DNA"/>
</dbReference>
<evidence type="ECO:0000256" key="1">
    <source>
        <dbReference type="SAM" id="MobiDB-lite"/>
    </source>
</evidence>
<feature type="compositionally biased region" description="Low complexity" evidence="1">
    <location>
        <begin position="447"/>
        <end position="460"/>
    </location>
</feature>
<feature type="compositionally biased region" description="Low complexity" evidence="1">
    <location>
        <begin position="308"/>
        <end position="319"/>
    </location>
</feature>
<organism evidence="2 3">
    <name type="scientific">Aureococcus anophagefferens</name>
    <name type="common">Harmful bloom alga</name>
    <dbReference type="NCBI Taxonomy" id="44056"/>
    <lineage>
        <taxon>Eukaryota</taxon>
        <taxon>Sar</taxon>
        <taxon>Stramenopiles</taxon>
        <taxon>Ochrophyta</taxon>
        <taxon>Pelagophyceae</taxon>
        <taxon>Pelagomonadales</taxon>
        <taxon>Pelagomonadaceae</taxon>
        <taxon>Aureococcus</taxon>
    </lineage>
</organism>
<reference evidence="2 3" key="1">
    <citation type="submission" date="2024-03" db="EMBL/GenBank/DDBJ databases">
        <title>Aureococcus anophagefferens CCMP1851 and Kratosvirus quantuckense: Draft genome of a second virus-susceptible host strain in the model system.</title>
        <authorList>
            <person name="Chase E."/>
            <person name="Truchon A.R."/>
            <person name="Schepens W."/>
            <person name="Wilhelm S.W."/>
        </authorList>
    </citation>
    <scope>NUCLEOTIDE SEQUENCE [LARGE SCALE GENOMIC DNA]</scope>
    <source>
        <strain evidence="2 3">CCMP1851</strain>
    </source>
</reference>
<feature type="compositionally biased region" description="Basic and acidic residues" evidence="1">
    <location>
        <begin position="432"/>
        <end position="442"/>
    </location>
</feature>
<feature type="region of interest" description="Disordered" evidence="1">
    <location>
        <begin position="406"/>
        <end position="472"/>
    </location>
</feature>
<accession>A0ABR1GFL5</accession>
<evidence type="ECO:0000313" key="2">
    <source>
        <dbReference type="EMBL" id="KAK7254747.1"/>
    </source>
</evidence>
<evidence type="ECO:0000313" key="3">
    <source>
        <dbReference type="Proteomes" id="UP001363151"/>
    </source>
</evidence>
<sequence length="472" mass="50851">MRRGEISTGASAGDRVLASLAGRVALLCSRAFLLHCLRLYILEPEVTTATDLDHKYLVLFPLGQDALGGRQMIAVIMFLPCDVEDLDMETPRGISILGLVAAGLKSMGLPFEGVNVHDLMPVLYAVLTAPAFSMVNCEAAGVLSGVADITSCLHRYATADFDVVRLDEGKWRVTICGVDVGDDTLYREDYPSDLAVDAARAGDLVKSFLIFGHAGGASPEAREAFQTAALVACVDSLRPDKRQELFYVRACPEAPEVRVAPTFDETMEGFFNAPPPWHPKHPDFARQGDFLMSQTKSEIKGPRRRARGAAAGSKRWGAATHGRQPGADGIVGGLGLERREDEVEQVARHRQRLLEHLLHGVLRELLRVAHGSKPFSARGSVRRPGGALASSASAISSLPLVTPWMTSRAPDPSSWKSSRACESQLSLDTMDDERASHPKSREVLLQASSSGAGASEAAHACGDLRPAELRAR</sequence>
<protein>
    <submittedName>
        <fullName evidence="2">Uncharacterized protein</fullName>
    </submittedName>
</protein>
<name>A0ABR1GFL5_AURAN</name>
<proteinExistence type="predicted"/>
<gene>
    <name evidence="2" type="ORF">SO694_00130033</name>
</gene>